<dbReference type="AlphaFoldDB" id="A0AAD9QYL6"/>
<keyword evidence="4" id="KW-1185">Reference proteome</keyword>
<dbReference type="InterPro" id="IPR004875">
    <property type="entry name" value="DDE_SF_endonuclease_dom"/>
</dbReference>
<evidence type="ECO:0000313" key="4">
    <source>
        <dbReference type="Proteomes" id="UP001249851"/>
    </source>
</evidence>
<evidence type="ECO:0000313" key="3">
    <source>
        <dbReference type="EMBL" id="KAK2569820.1"/>
    </source>
</evidence>
<dbReference type="Pfam" id="PF03221">
    <property type="entry name" value="HTH_Tnp_Tc5"/>
    <property type="match status" value="1"/>
</dbReference>
<gene>
    <name evidence="3" type="ORF">P5673_005671</name>
</gene>
<dbReference type="PROSITE" id="PS51253">
    <property type="entry name" value="HTH_CENPB"/>
    <property type="match status" value="1"/>
</dbReference>
<keyword evidence="1" id="KW-0238">DNA-binding</keyword>
<comment type="caution">
    <text evidence="3">The sequence shown here is derived from an EMBL/GenBank/DDBJ whole genome shotgun (WGS) entry which is preliminary data.</text>
</comment>
<dbReference type="SMART" id="SM00674">
    <property type="entry name" value="CENPB"/>
    <property type="match status" value="1"/>
</dbReference>
<proteinExistence type="predicted"/>
<dbReference type="GO" id="GO:0003677">
    <property type="term" value="F:DNA binding"/>
    <property type="evidence" value="ECO:0007669"/>
    <property type="project" value="UniProtKB-KW"/>
</dbReference>
<sequence length="436" mass="48324">MASRPSATGKRKDLSASEKVQVIEYKKENRSAGVRSIAGKFAKKDEILEHYSANKNAHCKRARLSQLKNVDEAMYEWYQKARSKNIPVTGPMLQEKAKRATEELGDAAFKASNGWLDRFKKSGEAGGVSEDTVASWEEGLPSILSGYSPENVLNMDETGQFYQALPNISLPEMSKQCTGGKKSKERVTCAFFVNAGGGSEEPIVIGKSKSPRCFKAIKDRSQLPCSYFSQAKSWMDFNILDEVLSKLNRKLARKQRNVILFLDNAPCHPPDMKGKYDHIKIVFFAANCTSRLQPLDLGIIQAFKLKYMKLMLTHVVSKIDDCNSATEVCKSVDLLQAIRWIAQAWESVSESTIRKCFAKSLVAFPADHLECDPLKDLDSGELVQVTSLLSDTSPVSEPDTPSAVEALEATSTLPTCKELSANWEEEFFSTLSASTS</sequence>
<dbReference type="Proteomes" id="UP001249851">
    <property type="component" value="Unassembled WGS sequence"/>
</dbReference>
<reference evidence="3" key="1">
    <citation type="journal article" date="2023" name="G3 (Bethesda)">
        <title>Whole genome assembly and annotation of the endangered Caribbean coral Acropora cervicornis.</title>
        <authorList>
            <person name="Selwyn J.D."/>
            <person name="Vollmer S.V."/>
        </authorList>
    </citation>
    <scope>NUCLEOTIDE SEQUENCE</scope>
    <source>
        <strain evidence="3">K2</strain>
    </source>
</reference>
<feature type="domain" description="HTH CENPB-type" evidence="2">
    <location>
        <begin position="58"/>
        <end position="129"/>
    </location>
</feature>
<protein>
    <submittedName>
        <fullName evidence="3">Tigger transposable element-derived protein 6</fullName>
    </submittedName>
</protein>
<dbReference type="GO" id="GO:0005634">
    <property type="term" value="C:nucleus"/>
    <property type="evidence" value="ECO:0007669"/>
    <property type="project" value="TreeGrafter"/>
</dbReference>
<dbReference type="PANTHER" id="PTHR19303:SF73">
    <property type="entry name" value="PROTEIN PDC2"/>
    <property type="match status" value="1"/>
</dbReference>
<dbReference type="SUPFAM" id="SSF46689">
    <property type="entry name" value="Homeodomain-like"/>
    <property type="match status" value="1"/>
</dbReference>
<accession>A0AAD9QYL6</accession>
<dbReference type="InterPro" id="IPR009057">
    <property type="entry name" value="Homeodomain-like_sf"/>
</dbReference>
<dbReference type="Gene3D" id="1.10.10.60">
    <property type="entry name" value="Homeodomain-like"/>
    <property type="match status" value="1"/>
</dbReference>
<dbReference type="PANTHER" id="PTHR19303">
    <property type="entry name" value="TRANSPOSON"/>
    <property type="match status" value="1"/>
</dbReference>
<dbReference type="Pfam" id="PF03184">
    <property type="entry name" value="DDE_1"/>
    <property type="match status" value="1"/>
</dbReference>
<evidence type="ECO:0000259" key="2">
    <source>
        <dbReference type="PROSITE" id="PS51253"/>
    </source>
</evidence>
<dbReference type="InterPro" id="IPR050863">
    <property type="entry name" value="CenT-Element_Derived"/>
</dbReference>
<evidence type="ECO:0000256" key="1">
    <source>
        <dbReference type="ARBA" id="ARBA00023125"/>
    </source>
</evidence>
<organism evidence="3 4">
    <name type="scientific">Acropora cervicornis</name>
    <name type="common">Staghorn coral</name>
    <dbReference type="NCBI Taxonomy" id="6130"/>
    <lineage>
        <taxon>Eukaryota</taxon>
        <taxon>Metazoa</taxon>
        <taxon>Cnidaria</taxon>
        <taxon>Anthozoa</taxon>
        <taxon>Hexacorallia</taxon>
        <taxon>Scleractinia</taxon>
        <taxon>Astrocoeniina</taxon>
        <taxon>Acroporidae</taxon>
        <taxon>Acropora</taxon>
    </lineage>
</organism>
<dbReference type="InterPro" id="IPR006600">
    <property type="entry name" value="HTH_CenpB_DNA-bd_dom"/>
</dbReference>
<reference evidence="3" key="2">
    <citation type="journal article" date="2023" name="Science">
        <title>Genomic signatures of disease resistance in endangered staghorn corals.</title>
        <authorList>
            <person name="Vollmer S.V."/>
            <person name="Selwyn J.D."/>
            <person name="Despard B.A."/>
            <person name="Roesel C.L."/>
        </authorList>
    </citation>
    <scope>NUCLEOTIDE SEQUENCE</scope>
    <source>
        <strain evidence="3">K2</strain>
    </source>
</reference>
<name>A0AAD9QYL6_ACRCE</name>
<dbReference type="EMBL" id="JARQWQ010000009">
    <property type="protein sequence ID" value="KAK2569820.1"/>
    <property type="molecule type" value="Genomic_DNA"/>
</dbReference>